<dbReference type="GeneID" id="18806599"/>
<dbReference type="RefSeq" id="XP_007311823.1">
    <property type="nucleotide sequence ID" value="XM_007311761.1"/>
</dbReference>
<dbReference type="OMA" id="CGERISQ"/>
<reference evidence="2" key="1">
    <citation type="journal article" date="2012" name="Science">
        <title>The Paleozoic origin of enzymatic lignin decomposition reconstructed from 31 fungal genomes.</title>
        <authorList>
            <person name="Floudas D."/>
            <person name="Binder M."/>
            <person name="Riley R."/>
            <person name="Barry K."/>
            <person name="Blanchette R.A."/>
            <person name="Henrissat B."/>
            <person name="Martinez A.T."/>
            <person name="Otillar R."/>
            <person name="Spatafora J.W."/>
            <person name="Yadav J.S."/>
            <person name="Aerts A."/>
            <person name="Benoit I."/>
            <person name="Boyd A."/>
            <person name="Carlson A."/>
            <person name="Copeland A."/>
            <person name="Coutinho P.M."/>
            <person name="de Vries R.P."/>
            <person name="Ferreira P."/>
            <person name="Findley K."/>
            <person name="Foster B."/>
            <person name="Gaskell J."/>
            <person name="Glotzer D."/>
            <person name="Gorecki P."/>
            <person name="Heitman J."/>
            <person name="Hesse C."/>
            <person name="Hori C."/>
            <person name="Igarashi K."/>
            <person name="Jurgens J.A."/>
            <person name="Kallen N."/>
            <person name="Kersten P."/>
            <person name="Kohler A."/>
            <person name="Kuees U."/>
            <person name="Kumar T.K.A."/>
            <person name="Kuo A."/>
            <person name="LaButti K."/>
            <person name="Larrondo L.F."/>
            <person name="Lindquist E."/>
            <person name="Ling A."/>
            <person name="Lombard V."/>
            <person name="Lucas S."/>
            <person name="Lundell T."/>
            <person name="Martin R."/>
            <person name="McLaughlin D.J."/>
            <person name="Morgenstern I."/>
            <person name="Morin E."/>
            <person name="Murat C."/>
            <person name="Nagy L.G."/>
            <person name="Nolan M."/>
            <person name="Ohm R.A."/>
            <person name="Patyshakuliyeva A."/>
            <person name="Rokas A."/>
            <person name="Ruiz-Duenas F.J."/>
            <person name="Sabat G."/>
            <person name="Salamov A."/>
            <person name="Samejima M."/>
            <person name="Schmutz J."/>
            <person name="Slot J.C."/>
            <person name="St John F."/>
            <person name="Stenlid J."/>
            <person name="Sun H."/>
            <person name="Sun S."/>
            <person name="Syed K."/>
            <person name="Tsang A."/>
            <person name="Wiebenga A."/>
            <person name="Young D."/>
            <person name="Pisabarro A."/>
            <person name="Eastwood D.C."/>
            <person name="Martin F."/>
            <person name="Cullen D."/>
            <person name="Grigoriev I.V."/>
            <person name="Hibbett D.S."/>
        </authorList>
    </citation>
    <scope>NUCLEOTIDE SEQUENCE [LARGE SCALE GENOMIC DNA]</scope>
    <source>
        <strain evidence="2">FP-91666</strain>
    </source>
</reference>
<accession>R7RWC4</accession>
<proteinExistence type="predicted"/>
<dbReference type="Proteomes" id="UP000053927">
    <property type="component" value="Unassembled WGS sequence"/>
</dbReference>
<dbReference type="OrthoDB" id="2629491at2759"/>
<evidence type="ECO:0000313" key="1">
    <source>
        <dbReference type="EMBL" id="EIM79075.1"/>
    </source>
</evidence>
<sequence length="88" mass="9810">MNVTQTTDISKSVAMDFETDKASYKLAGVIYYGDYHFTARLVDKQRTVWSYDGMQHNGVCIQEAKLKDMSSMATLGNRTAAVAIYSSL</sequence>
<keyword evidence="2" id="KW-1185">Reference proteome</keyword>
<dbReference type="EMBL" id="JH687414">
    <property type="protein sequence ID" value="EIM79075.1"/>
    <property type="molecule type" value="Genomic_DNA"/>
</dbReference>
<protein>
    <submittedName>
        <fullName evidence="1">Uncharacterized protein</fullName>
    </submittedName>
</protein>
<evidence type="ECO:0000313" key="2">
    <source>
        <dbReference type="Proteomes" id="UP000053927"/>
    </source>
</evidence>
<gene>
    <name evidence="1" type="ORF">STEHIDRAFT_69944</name>
</gene>
<dbReference type="eggNOG" id="ENOG502QZYJ">
    <property type="taxonomic scope" value="Eukaryota"/>
</dbReference>
<name>R7RWC4_STEHR</name>
<organism evidence="1 2">
    <name type="scientific">Stereum hirsutum (strain FP-91666)</name>
    <name type="common">White-rot fungus</name>
    <dbReference type="NCBI Taxonomy" id="721885"/>
    <lineage>
        <taxon>Eukaryota</taxon>
        <taxon>Fungi</taxon>
        <taxon>Dikarya</taxon>
        <taxon>Basidiomycota</taxon>
        <taxon>Agaricomycotina</taxon>
        <taxon>Agaricomycetes</taxon>
        <taxon>Russulales</taxon>
        <taxon>Stereaceae</taxon>
        <taxon>Stereum</taxon>
    </lineage>
</organism>
<dbReference type="KEGG" id="shs:STEHIDRAFT_69944"/>
<dbReference type="AlphaFoldDB" id="R7RWC4"/>